<evidence type="ECO:0000313" key="1">
    <source>
        <dbReference type="EMBL" id="KGI21891.1"/>
    </source>
</evidence>
<accession>A0A098YR68</accession>
<dbReference type="AlphaFoldDB" id="A0A098YR68"/>
<dbReference type="EMBL" id="JRPQ01000109">
    <property type="protein sequence ID" value="KGI21891.1"/>
    <property type="molecule type" value="Genomic_DNA"/>
</dbReference>
<proteinExistence type="predicted"/>
<name>A0A098YR68_9BACT</name>
<gene>
    <name evidence="1" type="ORF">HMPREF9304_07530</name>
</gene>
<reference evidence="1 2" key="1">
    <citation type="submission" date="2014-07" db="EMBL/GenBank/DDBJ databases">
        <authorList>
            <person name="McCorrison J."/>
            <person name="Sanka R."/>
            <person name="Torralba M."/>
            <person name="Gillis M."/>
            <person name="Haft D.H."/>
            <person name="Methe B."/>
            <person name="Sutton G."/>
            <person name="Nelson K.E."/>
        </authorList>
    </citation>
    <scope>NUCLEOTIDE SEQUENCE [LARGE SCALE GENOMIC DNA]</scope>
    <source>
        <strain evidence="1 2">S9-PR14</strain>
    </source>
</reference>
<sequence length="73" mass="8617">MKFNIAHKDTYIFLVFKYIVYFCNIYLKGLPLHDLCVLQVFIFDKQMRYSAEESMVGNVIGKMTDDKKITIIT</sequence>
<organism evidence="1 2">
    <name type="scientific">Hoylesella timonensis S9-PR14</name>
    <dbReference type="NCBI Taxonomy" id="1401062"/>
    <lineage>
        <taxon>Bacteria</taxon>
        <taxon>Pseudomonadati</taxon>
        <taxon>Bacteroidota</taxon>
        <taxon>Bacteroidia</taxon>
        <taxon>Bacteroidales</taxon>
        <taxon>Prevotellaceae</taxon>
        <taxon>Hoylesella</taxon>
    </lineage>
</organism>
<evidence type="ECO:0000313" key="2">
    <source>
        <dbReference type="Proteomes" id="UP000029723"/>
    </source>
</evidence>
<comment type="caution">
    <text evidence="1">The sequence shown here is derived from an EMBL/GenBank/DDBJ whole genome shotgun (WGS) entry which is preliminary data.</text>
</comment>
<protein>
    <submittedName>
        <fullName evidence="1">Uncharacterized protein</fullName>
    </submittedName>
</protein>
<dbReference type="Proteomes" id="UP000029723">
    <property type="component" value="Unassembled WGS sequence"/>
</dbReference>